<accession>A0A1F6EJR2</accession>
<dbReference type="EMBL" id="MFMA01000027">
    <property type="protein sequence ID" value="OGG73885.1"/>
    <property type="molecule type" value="Genomic_DNA"/>
</dbReference>
<dbReference type="GO" id="GO:0008781">
    <property type="term" value="F:N-acylneuraminate cytidylyltransferase activity"/>
    <property type="evidence" value="ECO:0007669"/>
    <property type="project" value="TreeGrafter"/>
</dbReference>
<proteinExistence type="predicted"/>
<sequence>MSDHSVLVVIPAKARSTRIPGKNLKDLCGKPMMAYIIETAKGAKGVDRVVVTTESEEIKKVAERYGAEVPFLRPPELTSDTATSQEVVSHALSALKAHDGYDPEYVLLLYPTSPLLSRERVEQAIALAIEKDADSVVSGYYDKGHYWIEDKGAWKRLYPVHPVNSQYQDPLFKENGAIYMTRALALQKQKQLLADRVEVLLMNPDENIDVDYPEDFARVEATLRDRRGT</sequence>
<dbReference type="AlphaFoldDB" id="A0A1F6EJR2"/>
<evidence type="ECO:0000313" key="2">
    <source>
        <dbReference type="Proteomes" id="UP000178427"/>
    </source>
</evidence>
<dbReference type="InterPro" id="IPR029044">
    <property type="entry name" value="Nucleotide-diphossugar_trans"/>
</dbReference>
<dbReference type="SUPFAM" id="SSF53448">
    <property type="entry name" value="Nucleotide-diphospho-sugar transferases"/>
    <property type="match status" value="1"/>
</dbReference>
<evidence type="ECO:0008006" key="3">
    <source>
        <dbReference type="Google" id="ProtNLM"/>
    </source>
</evidence>
<dbReference type="InterPro" id="IPR050793">
    <property type="entry name" value="CMP-NeuNAc_synthase"/>
</dbReference>
<dbReference type="PANTHER" id="PTHR21485:SF6">
    <property type="entry name" value="N-ACYLNEURAMINATE CYTIDYLYLTRANSFERASE-RELATED"/>
    <property type="match status" value="1"/>
</dbReference>
<organism evidence="1 2">
    <name type="scientific">Candidatus Kaiserbacteria bacterium RIFCSPLOWO2_01_FULL_54_20</name>
    <dbReference type="NCBI Taxonomy" id="1798513"/>
    <lineage>
        <taxon>Bacteria</taxon>
        <taxon>Candidatus Kaiseribacteriota</taxon>
    </lineage>
</organism>
<reference evidence="1 2" key="1">
    <citation type="journal article" date="2016" name="Nat. Commun.">
        <title>Thousands of microbial genomes shed light on interconnected biogeochemical processes in an aquifer system.</title>
        <authorList>
            <person name="Anantharaman K."/>
            <person name="Brown C.T."/>
            <person name="Hug L.A."/>
            <person name="Sharon I."/>
            <person name="Castelle C.J."/>
            <person name="Probst A.J."/>
            <person name="Thomas B.C."/>
            <person name="Singh A."/>
            <person name="Wilkins M.J."/>
            <person name="Karaoz U."/>
            <person name="Brodie E.L."/>
            <person name="Williams K.H."/>
            <person name="Hubbard S.S."/>
            <person name="Banfield J.F."/>
        </authorList>
    </citation>
    <scope>NUCLEOTIDE SEQUENCE [LARGE SCALE GENOMIC DNA]</scope>
</reference>
<evidence type="ECO:0000313" key="1">
    <source>
        <dbReference type="EMBL" id="OGG73885.1"/>
    </source>
</evidence>
<dbReference type="PANTHER" id="PTHR21485">
    <property type="entry name" value="HAD SUPERFAMILY MEMBERS CMAS AND KDSC"/>
    <property type="match status" value="1"/>
</dbReference>
<dbReference type="Proteomes" id="UP000178427">
    <property type="component" value="Unassembled WGS sequence"/>
</dbReference>
<name>A0A1F6EJR2_9BACT</name>
<protein>
    <recommendedName>
        <fullName evidence="3">CMP-N-acetylneuraminic acid synthetase</fullName>
    </recommendedName>
</protein>
<dbReference type="Pfam" id="PF02348">
    <property type="entry name" value="CTP_transf_3"/>
    <property type="match status" value="1"/>
</dbReference>
<gene>
    <name evidence="1" type="ORF">A3A40_02645</name>
</gene>
<dbReference type="STRING" id="1798513.A3A40_02645"/>
<comment type="caution">
    <text evidence="1">The sequence shown here is derived from an EMBL/GenBank/DDBJ whole genome shotgun (WGS) entry which is preliminary data.</text>
</comment>
<dbReference type="Gene3D" id="3.90.550.10">
    <property type="entry name" value="Spore Coat Polysaccharide Biosynthesis Protein SpsA, Chain A"/>
    <property type="match status" value="1"/>
</dbReference>
<dbReference type="InterPro" id="IPR003329">
    <property type="entry name" value="Cytidylyl_trans"/>
</dbReference>
<dbReference type="CDD" id="cd02513">
    <property type="entry name" value="CMP-NeuAc_Synthase"/>
    <property type="match status" value="1"/>
</dbReference>